<feature type="region of interest" description="Disordered" evidence="1">
    <location>
        <begin position="1"/>
        <end position="28"/>
    </location>
</feature>
<dbReference type="InParanoid" id="A0A1X7VBJ3"/>
<accession>A0A1X7VBJ3</accession>
<reference evidence="2" key="1">
    <citation type="submission" date="2017-05" db="UniProtKB">
        <authorList>
            <consortium name="EnsemblMetazoa"/>
        </authorList>
    </citation>
    <scope>IDENTIFICATION</scope>
</reference>
<name>A0A1X7VBJ3_AMPQE</name>
<dbReference type="EnsemblMetazoa" id="Aqu2.1.36907_001">
    <property type="protein sequence ID" value="Aqu2.1.36907_001"/>
    <property type="gene ID" value="Aqu2.1.36907"/>
</dbReference>
<protein>
    <submittedName>
        <fullName evidence="2">Uncharacterized protein</fullName>
    </submittedName>
</protein>
<evidence type="ECO:0000313" key="2">
    <source>
        <dbReference type="EnsemblMetazoa" id="Aqu2.1.36907_001"/>
    </source>
</evidence>
<sequence>MPRGRKPKTRVTDESVDDEGSQGSISVKDLLDVMEKERKRQSEEHKQRAKEHQELMKVLVDLMKQKHCGRDGGDSSSDESDEQDYRQYGMQISRFRDMWICRFADSGFADLLIWDLQICRFGDLQIDRFVDLQMWGFAGMQIC</sequence>
<proteinExistence type="predicted"/>
<evidence type="ECO:0000256" key="1">
    <source>
        <dbReference type="SAM" id="MobiDB-lite"/>
    </source>
</evidence>
<dbReference type="AlphaFoldDB" id="A0A1X7VBJ3"/>
<organism evidence="2">
    <name type="scientific">Amphimedon queenslandica</name>
    <name type="common">Sponge</name>
    <dbReference type="NCBI Taxonomy" id="400682"/>
    <lineage>
        <taxon>Eukaryota</taxon>
        <taxon>Metazoa</taxon>
        <taxon>Porifera</taxon>
        <taxon>Demospongiae</taxon>
        <taxon>Heteroscleromorpha</taxon>
        <taxon>Haplosclerida</taxon>
        <taxon>Niphatidae</taxon>
        <taxon>Amphimedon</taxon>
    </lineage>
</organism>